<dbReference type="GO" id="GO:0046872">
    <property type="term" value="F:metal ion binding"/>
    <property type="evidence" value="ECO:0007669"/>
    <property type="project" value="UniProtKB-KW"/>
</dbReference>
<evidence type="ECO:0008006" key="6">
    <source>
        <dbReference type="Google" id="ProtNLM"/>
    </source>
</evidence>
<reference evidence="4 5" key="1">
    <citation type="submission" date="2014-04" db="EMBL/GenBank/DDBJ databases">
        <authorList>
            <consortium name="DOE Joint Genome Institute"/>
            <person name="Kuo A."/>
            <person name="Tarkka M."/>
            <person name="Buscot F."/>
            <person name="Kohler A."/>
            <person name="Nagy L.G."/>
            <person name="Floudas D."/>
            <person name="Copeland A."/>
            <person name="Barry K.W."/>
            <person name="Cichocki N."/>
            <person name="Veneault-Fourrey C."/>
            <person name="LaButti K."/>
            <person name="Lindquist E.A."/>
            <person name="Lipzen A."/>
            <person name="Lundell T."/>
            <person name="Morin E."/>
            <person name="Murat C."/>
            <person name="Sun H."/>
            <person name="Tunlid A."/>
            <person name="Henrissat B."/>
            <person name="Grigoriev I.V."/>
            <person name="Hibbett D.S."/>
            <person name="Martin F."/>
            <person name="Nordberg H.P."/>
            <person name="Cantor M.N."/>
            <person name="Hua S.X."/>
        </authorList>
    </citation>
    <scope>NUCLEOTIDE SEQUENCE [LARGE SCALE GENOMIC DNA]</scope>
    <source>
        <strain evidence="4 5">F 1598</strain>
    </source>
</reference>
<dbReference type="GO" id="GO:0000785">
    <property type="term" value="C:chromatin"/>
    <property type="evidence" value="ECO:0007669"/>
    <property type="project" value="TreeGrafter"/>
</dbReference>
<proteinExistence type="predicted"/>
<dbReference type="GO" id="GO:0031490">
    <property type="term" value="F:chromatin DNA binding"/>
    <property type="evidence" value="ECO:0007669"/>
    <property type="project" value="TreeGrafter"/>
</dbReference>
<dbReference type="OrthoDB" id="1667110at2759"/>
<dbReference type="EMBL" id="KN833301">
    <property type="protein sequence ID" value="KIM71484.1"/>
    <property type="molecule type" value="Genomic_DNA"/>
</dbReference>
<evidence type="ECO:0000256" key="1">
    <source>
        <dbReference type="ARBA" id="ARBA00004123"/>
    </source>
</evidence>
<reference evidence="5" key="2">
    <citation type="submission" date="2015-01" db="EMBL/GenBank/DDBJ databases">
        <title>Evolutionary Origins and Diversification of the Mycorrhizal Mutualists.</title>
        <authorList>
            <consortium name="DOE Joint Genome Institute"/>
            <consortium name="Mycorrhizal Genomics Consortium"/>
            <person name="Kohler A."/>
            <person name="Kuo A."/>
            <person name="Nagy L.G."/>
            <person name="Floudas D."/>
            <person name="Copeland A."/>
            <person name="Barry K.W."/>
            <person name="Cichocki N."/>
            <person name="Veneault-Fourrey C."/>
            <person name="LaButti K."/>
            <person name="Lindquist E.A."/>
            <person name="Lipzen A."/>
            <person name="Lundell T."/>
            <person name="Morin E."/>
            <person name="Murat C."/>
            <person name="Riley R."/>
            <person name="Ohm R."/>
            <person name="Sun H."/>
            <person name="Tunlid A."/>
            <person name="Henrissat B."/>
            <person name="Grigoriev I.V."/>
            <person name="Hibbett D.S."/>
            <person name="Martin F."/>
        </authorList>
    </citation>
    <scope>NUCLEOTIDE SEQUENCE [LARGE SCALE GENOMIC DNA]</scope>
    <source>
        <strain evidence="5">F 1598</strain>
    </source>
</reference>
<dbReference type="GO" id="GO:0000118">
    <property type="term" value="C:histone deacetylase complex"/>
    <property type="evidence" value="ECO:0007669"/>
    <property type="project" value="TreeGrafter"/>
</dbReference>
<dbReference type="HOGENOM" id="CLU_874683_0_0_1"/>
<protein>
    <recommendedName>
        <fullName evidence="6">JmjC domain-containing protein</fullName>
    </recommendedName>
</protein>
<dbReference type="AlphaFoldDB" id="A0A0C3ETR9"/>
<evidence type="ECO:0000313" key="5">
    <source>
        <dbReference type="Proteomes" id="UP000054166"/>
    </source>
</evidence>
<dbReference type="Proteomes" id="UP000054166">
    <property type="component" value="Unassembled WGS sequence"/>
</dbReference>
<dbReference type="GO" id="GO:0006357">
    <property type="term" value="P:regulation of transcription by RNA polymerase II"/>
    <property type="evidence" value="ECO:0007669"/>
    <property type="project" value="TreeGrafter"/>
</dbReference>
<dbReference type="GO" id="GO:0003712">
    <property type="term" value="F:transcription coregulator activity"/>
    <property type="evidence" value="ECO:0007669"/>
    <property type="project" value="TreeGrafter"/>
</dbReference>
<dbReference type="GO" id="GO:0032454">
    <property type="term" value="F:histone H3K9 demethylase activity"/>
    <property type="evidence" value="ECO:0007669"/>
    <property type="project" value="InterPro"/>
</dbReference>
<organism evidence="4 5">
    <name type="scientific">Piloderma croceum (strain F 1598)</name>
    <dbReference type="NCBI Taxonomy" id="765440"/>
    <lineage>
        <taxon>Eukaryota</taxon>
        <taxon>Fungi</taxon>
        <taxon>Dikarya</taxon>
        <taxon>Basidiomycota</taxon>
        <taxon>Agaricomycotina</taxon>
        <taxon>Agaricomycetes</taxon>
        <taxon>Agaricomycetidae</taxon>
        <taxon>Atheliales</taxon>
        <taxon>Atheliaceae</taxon>
        <taxon>Piloderma</taxon>
    </lineage>
</organism>
<dbReference type="Gene3D" id="2.60.120.650">
    <property type="entry name" value="Cupin"/>
    <property type="match status" value="1"/>
</dbReference>
<keyword evidence="2" id="KW-0479">Metal-binding</keyword>
<evidence type="ECO:0000313" key="4">
    <source>
        <dbReference type="EMBL" id="KIM71484.1"/>
    </source>
</evidence>
<dbReference type="SUPFAM" id="SSF51197">
    <property type="entry name" value="Clavaminate synthase-like"/>
    <property type="match status" value="1"/>
</dbReference>
<keyword evidence="3" id="KW-0539">Nucleus</keyword>
<dbReference type="InterPro" id="IPR045109">
    <property type="entry name" value="LSDs-like"/>
</dbReference>
<sequence>MLVRGRAQGLLVNSKDPSYLNVFSRPLTLQEIDMKLRACANVLLPKLEAEQEHTSLPNVIRRKEVEYQVRCGNILEVQILDASSQITSTYADSCMSSLFLQTWFCPTCGLEFCDSCVTTIHEVTLEEFQHHWSCGVPIVVTHVQLQGAWDPQYFVADPEHKKVKVTLIDCDTRKTWQSTVANLFGSFGSLRISLAHGAGPLQQDWLPSEFLADVLPQLCTDFAKSLPCPAMACLDGALNYASHFPLNAVGPDLGLKTYNALASVQDNYHSGSTRLHKDLMGAVNAMLWAAEFAKDVPVCTLWHIFPTAASCIINEFLQ</sequence>
<evidence type="ECO:0000256" key="3">
    <source>
        <dbReference type="ARBA" id="ARBA00023242"/>
    </source>
</evidence>
<keyword evidence="5" id="KW-1185">Reference proteome</keyword>
<dbReference type="InParanoid" id="A0A0C3ETR9"/>
<dbReference type="STRING" id="765440.A0A0C3ETR9"/>
<dbReference type="CDD" id="cd19757">
    <property type="entry name" value="Bbox1"/>
    <property type="match status" value="1"/>
</dbReference>
<evidence type="ECO:0000256" key="2">
    <source>
        <dbReference type="ARBA" id="ARBA00022723"/>
    </source>
</evidence>
<accession>A0A0C3ETR9</accession>
<dbReference type="PANTHER" id="PTHR12549:SF38">
    <property type="entry name" value="JMJC DOMAIN-CONTAINING HISTONE DEMETHYLASE 2, ISOFORM A"/>
    <property type="match status" value="1"/>
</dbReference>
<dbReference type="PANTHER" id="PTHR12549">
    <property type="entry name" value="JMJC DOMAIN-CONTAINING HISTONE DEMETHYLATION PROTEIN"/>
    <property type="match status" value="1"/>
</dbReference>
<gene>
    <name evidence="4" type="ORF">PILCRDRAFT_93840</name>
</gene>
<name>A0A0C3ETR9_PILCF</name>
<comment type="subcellular location">
    <subcellularLocation>
        <location evidence="1">Nucleus</location>
    </subcellularLocation>
</comment>